<name>A0ABU2B6S8_9CORY</name>
<dbReference type="Proteomes" id="UP001183619">
    <property type="component" value="Unassembled WGS sequence"/>
</dbReference>
<dbReference type="InterPro" id="IPR000086">
    <property type="entry name" value="NUDIX_hydrolase_dom"/>
</dbReference>
<comment type="caution">
    <text evidence="9">The sequence shown here is derived from an EMBL/GenBank/DDBJ whole genome shotgun (WGS) entry which is preliminary data.</text>
</comment>
<protein>
    <submittedName>
        <fullName evidence="9">8-oxo-dGTP pyrophosphatase MutT (NUDIX family)</fullName>
    </submittedName>
</protein>
<keyword evidence="4" id="KW-0479">Metal-binding</keyword>
<dbReference type="RefSeq" id="WP_277104207.1">
    <property type="nucleotide sequence ID" value="NZ_BAAAJS010000038.1"/>
</dbReference>
<evidence type="ECO:0000259" key="8">
    <source>
        <dbReference type="PROSITE" id="PS51462"/>
    </source>
</evidence>
<comment type="cofactor">
    <cofactor evidence="2">
        <name>Mg(2+)</name>
        <dbReference type="ChEBI" id="CHEBI:18420"/>
    </cofactor>
</comment>
<dbReference type="PROSITE" id="PS51462">
    <property type="entry name" value="NUDIX"/>
    <property type="match status" value="1"/>
</dbReference>
<evidence type="ECO:0000256" key="7">
    <source>
        <dbReference type="ARBA" id="ARBA00023211"/>
    </source>
</evidence>
<dbReference type="Pfam" id="PF00293">
    <property type="entry name" value="NUDIX"/>
    <property type="match status" value="1"/>
</dbReference>
<dbReference type="InterPro" id="IPR015797">
    <property type="entry name" value="NUDIX_hydrolase-like_dom_sf"/>
</dbReference>
<dbReference type="CDD" id="cd03426">
    <property type="entry name" value="NUDIX_CoAse_Nudt7"/>
    <property type="match status" value="1"/>
</dbReference>
<organism evidence="9 10">
    <name type="scientific">Corynebacterium felinum</name>
    <dbReference type="NCBI Taxonomy" id="131318"/>
    <lineage>
        <taxon>Bacteria</taxon>
        <taxon>Bacillati</taxon>
        <taxon>Actinomycetota</taxon>
        <taxon>Actinomycetes</taxon>
        <taxon>Mycobacteriales</taxon>
        <taxon>Corynebacteriaceae</taxon>
        <taxon>Corynebacterium</taxon>
    </lineage>
</organism>
<dbReference type="PROSITE" id="PS01293">
    <property type="entry name" value="NUDIX_COA"/>
    <property type="match status" value="1"/>
</dbReference>
<dbReference type="InterPro" id="IPR045121">
    <property type="entry name" value="CoAse"/>
</dbReference>
<evidence type="ECO:0000313" key="10">
    <source>
        <dbReference type="Proteomes" id="UP001183619"/>
    </source>
</evidence>
<dbReference type="SUPFAM" id="SSF55811">
    <property type="entry name" value="Nudix"/>
    <property type="match status" value="1"/>
</dbReference>
<dbReference type="Gene3D" id="3.90.79.10">
    <property type="entry name" value="Nucleoside Triphosphate Pyrophosphohydrolase"/>
    <property type="match status" value="1"/>
</dbReference>
<keyword evidence="5" id="KW-0378">Hydrolase</keyword>
<accession>A0ABU2B6S8</accession>
<keyword evidence="10" id="KW-1185">Reference proteome</keyword>
<feature type="domain" description="Nudix hydrolase" evidence="8">
    <location>
        <begin position="42"/>
        <end position="186"/>
    </location>
</feature>
<proteinExistence type="inferred from homology"/>
<evidence type="ECO:0000256" key="1">
    <source>
        <dbReference type="ARBA" id="ARBA00001936"/>
    </source>
</evidence>
<sequence length="233" mass="26066">MTHFAAHAAPRWMTPLLHSIDDGSLHRTLDKALPPGIGPDPTKQSAVLMHLCGNPTTSTLPDDAAVLLTHRSPRMRKHSGQVAFPGGRVDATDRHHLDAALREAWEETGLQRNTITPIAQLGQVHIRVTGYPVTPILAYSEEPQEVHIASPAEVDDVFYFPLNELANPTNRLLVHRGQWRGPAFKVHDYLVWGFTAGVLHAVLQHAGWEIPWDRRTHYDLSEMIALSRNNEQH</sequence>
<reference evidence="9 10" key="1">
    <citation type="submission" date="2023-07" db="EMBL/GenBank/DDBJ databases">
        <title>Sequencing the genomes of 1000 actinobacteria strains.</title>
        <authorList>
            <person name="Klenk H.-P."/>
        </authorList>
    </citation>
    <scope>NUCLEOTIDE SEQUENCE [LARGE SCALE GENOMIC DNA]</scope>
    <source>
        <strain evidence="9 10">DSM 44508</strain>
    </source>
</reference>
<evidence type="ECO:0000256" key="6">
    <source>
        <dbReference type="ARBA" id="ARBA00022842"/>
    </source>
</evidence>
<evidence type="ECO:0000256" key="4">
    <source>
        <dbReference type="ARBA" id="ARBA00022723"/>
    </source>
</evidence>
<evidence type="ECO:0000256" key="5">
    <source>
        <dbReference type="ARBA" id="ARBA00022801"/>
    </source>
</evidence>
<comment type="cofactor">
    <cofactor evidence="1">
        <name>Mn(2+)</name>
        <dbReference type="ChEBI" id="CHEBI:29035"/>
    </cofactor>
</comment>
<evidence type="ECO:0000256" key="2">
    <source>
        <dbReference type="ARBA" id="ARBA00001946"/>
    </source>
</evidence>
<dbReference type="EMBL" id="JAVDYF010000001">
    <property type="protein sequence ID" value="MDR7354111.1"/>
    <property type="molecule type" value="Genomic_DNA"/>
</dbReference>
<evidence type="ECO:0000313" key="9">
    <source>
        <dbReference type="EMBL" id="MDR7354111.1"/>
    </source>
</evidence>
<comment type="similarity">
    <text evidence="3">Belongs to the Nudix hydrolase family. PCD1 subfamily.</text>
</comment>
<dbReference type="PANTHER" id="PTHR12992:SF11">
    <property type="entry name" value="MITOCHONDRIAL COENZYME A DIPHOSPHATASE NUDT8"/>
    <property type="match status" value="1"/>
</dbReference>
<dbReference type="InterPro" id="IPR000059">
    <property type="entry name" value="NUDIX_hydrolase_NudL_CS"/>
</dbReference>
<keyword evidence="7" id="KW-0464">Manganese</keyword>
<keyword evidence="6" id="KW-0460">Magnesium</keyword>
<evidence type="ECO:0000256" key="3">
    <source>
        <dbReference type="ARBA" id="ARBA00006506"/>
    </source>
</evidence>
<dbReference type="PANTHER" id="PTHR12992">
    <property type="entry name" value="NUDIX HYDROLASE"/>
    <property type="match status" value="1"/>
</dbReference>
<gene>
    <name evidence="9" type="ORF">J2S37_000649</name>
</gene>